<name>I3TH99_TISMK</name>
<dbReference type="PANTHER" id="PTHR43060">
    <property type="entry name" value="3-HYDROXYISOBUTYRATE DEHYDROGENASE-LIKE 1, MITOCHONDRIAL-RELATED"/>
    <property type="match status" value="1"/>
</dbReference>
<dbReference type="PATRIC" id="fig|1110502.3.peg.308"/>
<evidence type="ECO:0000259" key="6">
    <source>
        <dbReference type="Pfam" id="PF03446"/>
    </source>
</evidence>
<proteinExistence type="inferred from homology"/>
<dbReference type="Gene3D" id="1.10.1040.10">
    <property type="entry name" value="N-(1-d-carboxylethyl)-l-norvaline Dehydrogenase, domain 2"/>
    <property type="match status" value="1"/>
</dbReference>
<dbReference type="PIRSF" id="PIRSF000103">
    <property type="entry name" value="HIBADH"/>
    <property type="match status" value="1"/>
</dbReference>
<dbReference type="InterPro" id="IPR006115">
    <property type="entry name" value="6PGDH_NADP-bd"/>
</dbReference>
<dbReference type="GO" id="GO:0016054">
    <property type="term" value="P:organic acid catabolic process"/>
    <property type="evidence" value="ECO:0007669"/>
    <property type="project" value="UniProtKB-ARBA"/>
</dbReference>
<dbReference type="AlphaFoldDB" id="I3TH99"/>
<protein>
    <submittedName>
        <fullName evidence="8">2-hydroxy-3-oxopropionate reductase</fullName>
    </submittedName>
</protein>
<feature type="domain" description="3-hydroxyisobutyrate dehydrogenase-like NAD-binding" evidence="7">
    <location>
        <begin position="192"/>
        <end position="308"/>
    </location>
</feature>
<evidence type="ECO:0000256" key="4">
    <source>
        <dbReference type="PIRSR" id="PIRSR000103-1"/>
    </source>
</evidence>
<dbReference type="InterPro" id="IPR002204">
    <property type="entry name" value="3-OH-isobutyrate_DH-rel_CS"/>
</dbReference>
<dbReference type="PANTHER" id="PTHR43060:SF15">
    <property type="entry name" value="3-HYDROXYISOBUTYRATE DEHYDROGENASE-LIKE 1, MITOCHONDRIAL-RELATED"/>
    <property type="match status" value="1"/>
</dbReference>
<gene>
    <name evidence="8" type="primary">glxR</name>
    <name evidence="8" type="ordered locus">TMO_0298</name>
</gene>
<dbReference type="Pfam" id="PF14833">
    <property type="entry name" value="NAD_binding_11"/>
    <property type="match status" value="1"/>
</dbReference>
<evidence type="ECO:0000256" key="3">
    <source>
        <dbReference type="ARBA" id="ARBA00023027"/>
    </source>
</evidence>
<dbReference type="SUPFAM" id="SSF48179">
    <property type="entry name" value="6-phosphogluconate dehydrogenase C-terminal domain-like"/>
    <property type="match status" value="1"/>
</dbReference>
<keyword evidence="9" id="KW-1185">Reference proteome</keyword>
<feature type="region of interest" description="Disordered" evidence="5">
    <location>
        <begin position="1"/>
        <end position="23"/>
    </location>
</feature>
<dbReference type="InterPro" id="IPR013328">
    <property type="entry name" value="6PGD_dom2"/>
</dbReference>
<keyword evidence="2" id="KW-0560">Oxidoreductase</keyword>
<comment type="similarity">
    <text evidence="1">Belongs to the HIBADH-related family.</text>
</comment>
<dbReference type="HOGENOM" id="CLU_035117_1_0_5"/>
<dbReference type="GO" id="GO:0016491">
    <property type="term" value="F:oxidoreductase activity"/>
    <property type="evidence" value="ECO:0007669"/>
    <property type="project" value="UniProtKB-KW"/>
</dbReference>
<dbReference type="GO" id="GO:0050661">
    <property type="term" value="F:NADP binding"/>
    <property type="evidence" value="ECO:0007669"/>
    <property type="project" value="InterPro"/>
</dbReference>
<evidence type="ECO:0000313" key="9">
    <source>
        <dbReference type="Proteomes" id="UP000005258"/>
    </source>
</evidence>
<feature type="active site" evidence="4">
    <location>
        <position position="198"/>
    </location>
</feature>
<dbReference type="InterPro" id="IPR036291">
    <property type="entry name" value="NAD(P)-bd_dom_sf"/>
</dbReference>
<evidence type="ECO:0000256" key="1">
    <source>
        <dbReference type="ARBA" id="ARBA00009080"/>
    </source>
</evidence>
<dbReference type="GO" id="GO:0051287">
    <property type="term" value="F:NAD binding"/>
    <property type="evidence" value="ECO:0007669"/>
    <property type="project" value="InterPro"/>
</dbReference>
<dbReference type="KEGG" id="tmo:TMO_0298"/>
<evidence type="ECO:0000259" key="7">
    <source>
        <dbReference type="Pfam" id="PF14833"/>
    </source>
</evidence>
<keyword evidence="3" id="KW-0520">NAD</keyword>
<dbReference type="EMBL" id="CP003236">
    <property type="protein sequence ID" value="AFK52137.1"/>
    <property type="molecule type" value="Genomic_DNA"/>
</dbReference>
<evidence type="ECO:0000256" key="2">
    <source>
        <dbReference type="ARBA" id="ARBA00023002"/>
    </source>
</evidence>
<evidence type="ECO:0000256" key="5">
    <source>
        <dbReference type="SAM" id="MobiDB-lite"/>
    </source>
</evidence>
<sequence>MTSAPDRFAPPSPSGDGTADHPRLDGRRIAMLGLGLMGRPMAINLARAGADLSVWNRSPAAADEVSAATGARAAASPAEAAAGADIAIICVTDTAAVEAVLFGADGITAAHPAPRVVIDMGTTDPLATPDIGRRLAEGCGASLIDAPVSGGTRGAEAATLSIMAGGEDAAFEAALPVLQVLGSRITRIGGPGAGQVAKAANQVVVGVVIQAVAEALALAEAAGVDPARVREAMIGGFADGTILRQHGERMVAGNLVPGGKCRIHLKDMVQATRLGDANGLTMPASTLVRDAFARLVEQGRGELDHSALHLLLTDTFRASGDDVAAR</sequence>
<accession>I3TH99</accession>
<evidence type="ECO:0000313" key="8">
    <source>
        <dbReference type="EMBL" id="AFK52137.1"/>
    </source>
</evidence>
<reference evidence="8 9" key="1">
    <citation type="journal article" date="2012" name="J. Am. Chem. Soc.">
        <title>Bacterial biosynthesis and maturation of the didemnin anti-cancer agents.</title>
        <authorList>
            <person name="Xu Y."/>
            <person name="Kersten R.D."/>
            <person name="Nam S.J."/>
            <person name="Lu L."/>
            <person name="Al-Suwailem A.M."/>
            <person name="Zheng H."/>
            <person name="Fenical W."/>
            <person name="Dorrestein P.C."/>
            <person name="Moore B.S."/>
            <person name="Qian P.Y."/>
        </authorList>
    </citation>
    <scope>NUCLEOTIDE SEQUENCE [LARGE SCALE GENOMIC DNA]</scope>
    <source>
        <strain evidence="8 9">KA081020-065</strain>
    </source>
</reference>
<dbReference type="PROSITE" id="PS00895">
    <property type="entry name" value="3_HYDROXYISOBUT_DH"/>
    <property type="match status" value="1"/>
</dbReference>
<dbReference type="Gene3D" id="3.40.50.720">
    <property type="entry name" value="NAD(P)-binding Rossmann-like Domain"/>
    <property type="match status" value="1"/>
</dbReference>
<dbReference type="Proteomes" id="UP000005258">
    <property type="component" value="Chromosome"/>
</dbReference>
<dbReference type="SUPFAM" id="SSF51735">
    <property type="entry name" value="NAD(P)-binding Rossmann-fold domains"/>
    <property type="match status" value="1"/>
</dbReference>
<dbReference type="InterPro" id="IPR015815">
    <property type="entry name" value="HIBADH-related"/>
</dbReference>
<dbReference type="RefSeq" id="WP_014743817.1">
    <property type="nucleotide sequence ID" value="NC_017956.1"/>
</dbReference>
<dbReference type="InterPro" id="IPR008927">
    <property type="entry name" value="6-PGluconate_DH-like_C_sf"/>
</dbReference>
<feature type="domain" description="6-phosphogluconate dehydrogenase NADP-binding" evidence="6">
    <location>
        <begin position="28"/>
        <end position="189"/>
    </location>
</feature>
<dbReference type="STRING" id="1110502.TMO_0298"/>
<organism evidence="8 9">
    <name type="scientific">Tistrella mobilis (strain KA081020-065)</name>
    <dbReference type="NCBI Taxonomy" id="1110502"/>
    <lineage>
        <taxon>Bacteria</taxon>
        <taxon>Pseudomonadati</taxon>
        <taxon>Pseudomonadota</taxon>
        <taxon>Alphaproteobacteria</taxon>
        <taxon>Geminicoccales</taxon>
        <taxon>Geminicoccaceae</taxon>
        <taxon>Tistrella</taxon>
    </lineage>
</organism>
<dbReference type="eggNOG" id="COG2084">
    <property type="taxonomic scope" value="Bacteria"/>
</dbReference>
<dbReference type="InterPro" id="IPR029154">
    <property type="entry name" value="HIBADH-like_NADP-bd"/>
</dbReference>
<dbReference type="Pfam" id="PF03446">
    <property type="entry name" value="NAD_binding_2"/>
    <property type="match status" value="1"/>
</dbReference>